<accession>A0A915J6I0</accession>
<dbReference type="AlphaFoldDB" id="A0A915J6I0"/>
<dbReference type="WBParaSite" id="nRc.2.0.1.t22051-RA">
    <property type="protein sequence ID" value="nRc.2.0.1.t22051-RA"/>
    <property type="gene ID" value="nRc.2.0.1.g22051"/>
</dbReference>
<name>A0A915J6I0_ROMCU</name>
<dbReference type="Proteomes" id="UP000887565">
    <property type="component" value="Unplaced"/>
</dbReference>
<protein>
    <submittedName>
        <fullName evidence="2">Uncharacterized protein</fullName>
    </submittedName>
</protein>
<reference evidence="2" key="1">
    <citation type="submission" date="2022-11" db="UniProtKB">
        <authorList>
            <consortium name="WormBaseParasite"/>
        </authorList>
    </citation>
    <scope>IDENTIFICATION</scope>
</reference>
<evidence type="ECO:0000313" key="1">
    <source>
        <dbReference type="Proteomes" id="UP000887565"/>
    </source>
</evidence>
<keyword evidence="1" id="KW-1185">Reference proteome</keyword>
<proteinExistence type="predicted"/>
<evidence type="ECO:0000313" key="2">
    <source>
        <dbReference type="WBParaSite" id="nRc.2.0.1.t22051-RA"/>
    </source>
</evidence>
<sequence>IRRKHYCAKTIAPSNEKVSKNEPEPRQKIGLEHLFETLAKKLSRFPNKFDAKSKIVVFDVHGHEEEWDEWASSRGIKIHCAFLGKF</sequence>
<organism evidence="1 2">
    <name type="scientific">Romanomermis culicivorax</name>
    <name type="common">Nematode worm</name>
    <dbReference type="NCBI Taxonomy" id="13658"/>
    <lineage>
        <taxon>Eukaryota</taxon>
        <taxon>Metazoa</taxon>
        <taxon>Ecdysozoa</taxon>
        <taxon>Nematoda</taxon>
        <taxon>Enoplea</taxon>
        <taxon>Dorylaimia</taxon>
        <taxon>Mermithida</taxon>
        <taxon>Mermithoidea</taxon>
        <taxon>Mermithidae</taxon>
        <taxon>Romanomermis</taxon>
    </lineage>
</organism>